<evidence type="ECO:0000256" key="3">
    <source>
        <dbReference type="SAM" id="MobiDB-lite"/>
    </source>
</evidence>
<evidence type="ECO:0000313" key="5">
    <source>
        <dbReference type="EMBL" id="RWR97865.1"/>
    </source>
</evidence>
<dbReference type="GO" id="GO:0005524">
    <property type="term" value="F:ATP binding"/>
    <property type="evidence" value="ECO:0007669"/>
    <property type="project" value="InterPro"/>
</dbReference>
<dbReference type="GO" id="GO:0016887">
    <property type="term" value="F:ATP hydrolysis activity"/>
    <property type="evidence" value="ECO:0007669"/>
    <property type="project" value="InterPro"/>
</dbReference>
<accession>A0A3S3P059</accession>
<evidence type="ECO:0000256" key="2">
    <source>
        <dbReference type="ARBA" id="ARBA00022448"/>
    </source>
</evidence>
<dbReference type="Pfam" id="PF00005">
    <property type="entry name" value="ABC_tran"/>
    <property type="match status" value="1"/>
</dbReference>
<evidence type="ECO:0000256" key="1">
    <source>
        <dbReference type="ARBA" id="ARBA00005814"/>
    </source>
</evidence>
<comment type="similarity">
    <text evidence="1">Belongs to the ABC transporter superfamily. ABCG family. Eye pigment precursor importer (TC 3.A.1.204) subfamily.</text>
</comment>
<dbReference type="STRING" id="337451.A0A3S3P059"/>
<dbReference type="PANTHER" id="PTHR48042">
    <property type="entry name" value="ABC TRANSPORTER G FAMILY MEMBER 11"/>
    <property type="match status" value="1"/>
</dbReference>
<dbReference type="PANTHER" id="PTHR48042:SF19">
    <property type="entry name" value="OS09G0472100 PROTEIN"/>
    <property type="match status" value="1"/>
</dbReference>
<feature type="domain" description="ABC transporter" evidence="4">
    <location>
        <begin position="125"/>
        <end position="159"/>
    </location>
</feature>
<reference evidence="5 6" key="1">
    <citation type="journal article" date="2019" name="Nat. Plants">
        <title>Stout camphor tree genome fills gaps in understanding of flowering plant genome evolution.</title>
        <authorList>
            <person name="Chaw S.M."/>
            <person name="Liu Y.C."/>
            <person name="Wu Y.W."/>
            <person name="Wang H.Y."/>
            <person name="Lin C.I."/>
            <person name="Wu C.S."/>
            <person name="Ke H.M."/>
            <person name="Chang L.Y."/>
            <person name="Hsu C.Y."/>
            <person name="Yang H.T."/>
            <person name="Sudianto E."/>
            <person name="Hsu M.H."/>
            <person name="Wu K.P."/>
            <person name="Wang L.N."/>
            <person name="Leebens-Mack J.H."/>
            <person name="Tsai I.J."/>
        </authorList>
    </citation>
    <scope>NUCLEOTIDE SEQUENCE [LARGE SCALE GENOMIC DNA]</scope>
    <source>
        <strain evidence="6">cv. Chaw 1501</strain>
        <tissue evidence="5">Young leaves</tissue>
    </source>
</reference>
<evidence type="ECO:0000313" key="6">
    <source>
        <dbReference type="Proteomes" id="UP000283530"/>
    </source>
</evidence>
<evidence type="ECO:0000259" key="4">
    <source>
        <dbReference type="Pfam" id="PF00005"/>
    </source>
</evidence>
<name>A0A3S3P059_9MAGN</name>
<dbReference type="OrthoDB" id="1714495at2759"/>
<keyword evidence="2" id="KW-0813">Transport</keyword>
<feature type="region of interest" description="Disordered" evidence="3">
    <location>
        <begin position="1"/>
        <end position="22"/>
    </location>
</feature>
<gene>
    <name evidence="5" type="ORF">CKAN_02733000</name>
</gene>
<keyword evidence="6" id="KW-1185">Reference proteome</keyword>
<dbReference type="EMBL" id="QPKB01000166">
    <property type="protein sequence ID" value="RWR97865.1"/>
    <property type="molecule type" value="Genomic_DNA"/>
</dbReference>
<dbReference type="InterPro" id="IPR052215">
    <property type="entry name" value="Plant_ABCG"/>
</dbReference>
<dbReference type="SUPFAM" id="SSF52540">
    <property type="entry name" value="P-loop containing nucleoside triphosphate hydrolases"/>
    <property type="match status" value="1"/>
</dbReference>
<sequence>MASDSHINVPRWTPNPSPTRLPMAKQYQEMSSFDSQEDLSYGEEGFFPFSTASKPHHSTPHPSAITSAAAAAAAASKAGSSPRRGRRVLTRAPVEGGLNHDGVFLTWEDLRVTASSGKGGSLPILQGLTGYAQPGEVLAIMGPSGCGKSTLLDALAGNYCGSSFSPFSFFFLPRGYDSG</sequence>
<dbReference type="InterPro" id="IPR027417">
    <property type="entry name" value="P-loop_NTPase"/>
</dbReference>
<dbReference type="AlphaFoldDB" id="A0A3S3P059"/>
<dbReference type="Proteomes" id="UP000283530">
    <property type="component" value="Unassembled WGS sequence"/>
</dbReference>
<organism evidence="5 6">
    <name type="scientific">Cinnamomum micranthum f. kanehirae</name>
    <dbReference type="NCBI Taxonomy" id="337451"/>
    <lineage>
        <taxon>Eukaryota</taxon>
        <taxon>Viridiplantae</taxon>
        <taxon>Streptophyta</taxon>
        <taxon>Embryophyta</taxon>
        <taxon>Tracheophyta</taxon>
        <taxon>Spermatophyta</taxon>
        <taxon>Magnoliopsida</taxon>
        <taxon>Magnoliidae</taxon>
        <taxon>Laurales</taxon>
        <taxon>Lauraceae</taxon>
        <taxon>Cinnamomum</taxon>
    </lineage>
</organism>
<dbReference type="Gene3D" id="3.40.50.300">
    <property type="entry name" value="P-loop containing nucleotide triphosphate hydrolases"/>
    <property type="match status" value="1"/>
</dbReference>
<comment type="caution">
    <text evidence="5">The sequence shown here is derived from an EMBL/GenBank/DDBJ whole genome shotgun (WGS) entry which is preliminary data.</text>
</comment>
<proteinExistence type="inferred from homology"/>
<dbReference type="InterPro" id="IPR003439">
    <property type="entry name" value="ABC_transporter-like_ATP-bd"/>
</dbReference>
<protein>
    <submittedName>
        <fullName evidence="5">ABC transporter G family member 11-like protein</fullName>
    </submittedName>
</protein>